<name>A0A1G1V5P0_9BACT</name>
<dbReference type="SUPFAM" id="SSF47598">
    <property type="entry name" value="Ribbon-helix-helix"/>
    <property type="match status" value="1"/>
</dbReference>
<gene>
    <name evidence="1" type="ORF">A3D26_00785</name>
</gene>
<proteinExistence type="predicted"/>
<comment type="caution">
    <text evidence="1">The sequence shown here is derived from an EMBL/GenBank/DDBJ whole genome shotgun (WGS) entry which is preliminary data.</text>
</comment>
<sequence length="105" mass="12091">MTTINISLPTNMYKDVKRAVKVGSYASISEMIRDSLRKTLYKEVTVNGLTPAEEDEILETAATPDDNDEVWETEEDITRGFEKLRKKIKSKSVKNKTKRYIQHPI</sequence>
<evidence type="ECO:0000313" key="1">
    <source>
        <dbReference type="EMBL" id="OGY10683.1"/>
    </source>
</evidence>
<protein>
    <recommendedName>
        <fullName evidence="3">Ribbon-helix-helix protein CopG domain-containing protein</fullName>
    </recommendedName>
</protein>
<dbReference type="Proteomes" id="UP000178319">
    <property type="component" value="Unassembled WGS sequence"/>
</dbReference>
<dbReference type="CDD" id="cd22231">
    <property type="entry name" value="RHH_NikR_HicB-like"/>
    <property type="match status" value="1"/>
</dbReference>
<organism evidence="1 2">
    <name type="scientific">Candidatus Blackburnbacteria bacterium RIFCSPHIGHO2_02_FULL_44_20</name>
    <dbReference type="NCBI Taxonomy" id="1797516"/>
    <lineage>
        <taxon>Bacteria</taxon>
        <taxon>Candidatus Blackburniibacteriota</taxon>
    </lineage>
</organism>
<dbReference type="GO" id="GO:0006355">
    <property type="term" value="P:regulation of DNA-templated transcription"/>
    <property type="evidence" value="ECO:0007669"/>
    <property type="project" value="InterPro"/>
</dbReference>
<dbReference type="Gene3D" id="1.10.1220.10">
    <property type="entry name" value="Met repressor-like"/>
    <property type="match status" value="1"/>
</dbReference>
<dbReference type="STRING" id="1797516.A3D26_00785"/>
<evidence type="ECO:0000313" key="2">
    <source>
        <dbReference type="Proteomes" id="UP000178319"/>
    </source>
</evidence>
<dbReference type="InterPro" id="IPR013321">
    <property type="entry name" value="Arc_rbn_hlx_hlx"/>
</dbReference>
<dbReference type="AlphaFoldDB" id="A0A1G1V5P0"/>
<dbReference type="InterPro" id="IPR010985">
    <property type="entry name" value="Ribbon_hlx_hlx"/>
</dbReference>
<dbReference type="EMBL" id="MHBZ01000031">
    <property type="protein sequence ID" value="OGY10683.1"/>
    <property type="molecule type" value="Genomic_DNA"/>
</dbReference>
<reference evidence="1 2" key="1">
    <citation type="journal article" date="2016" name="Nat. Commun.">
        <title>Thousands of microbial genomes shed light on interconnected biogeochemical processes in an aquifer system.</title>
        <authorList>
            <person name="Anantharaman K."/>
            <person name="Brown C.T."/>
            <person name="Hug L.A."/>
            <person name="Sharon I."/>
            <person name="Castelle C.J."/>
            <person name="Probst A.J."/>
            <person name="Thomas B.C."/>
            <person name="Singh A."/>
            <person name="Wilkins M.J."/>
            <person name="Karaoz U."/>
            <person name="Brodie E.L."/>
            <person name="Williams K.H."/>
            <person name="Hubbard S.S."/>
            <person name="Banfield J.F."/>
        </authorList>
    </citation>
    <scope>NUCLEOTIDE SEQUENCE [LARGE SCALE GENOMIC DNA]</scope>
</reference>
<evidence type="ECO:0008006" key="3">
    <source>
        <dbReference type="Google" id="ProtNLM"/>
    </source>
</evidence>
<accession>A0A1G1V5P0</accession>